<evidence type="ECO:0008006" key="3">
    <source>
        <dbReference type="Google" id="ProtNLM"/>
    </source>
</evidence>
<gene>
    <name evidence="1" type="ORF">HAT86_02820</name>
</gene>
<dbReference type="Gene3D" id="3.40.1230.10">
    <property type="entry name" value="MTH938-like"/>
    <property type="match status" value="1"/>
</dbReference>
<keyword evidence="2" id="KW-1185">Reference proteome</keyword>
<evidence type="ECO:0000313" key="1">
    <source>
        <dbReference type="EMBL" id="NHQ73399.1"/>
    </source>
</evidence>
<sequence length="117" mass="12401">MQMHEVTFSEATPIDGYGPGFFRVGGEVLDGAVLVTSGHVRRWSGYDDLAPLLDLAGQVDVLFIGTGAETAHLPADLRQILEDAGLGVEVMHSPAACRTFNVLLSEGRRVAAALLPV</sequence>
<dbReference type="PANTHER" id="PTHR21192:SF2">
    <property type="entry name" value="NADH DEHYDROGENASE [UBIQUINONE] 1 ALPHA SUBCOMPLEX ASSEMBLY FACTOR 3"/>
    <property type="match status" value="1"/>
</dbReference>
<dbReference type="EMBL" id="JAAORB010000003">
    <property type="protein sequence ID" value="NHQ73399.1"/>
    <property type="molecule type" value="Genomic_DNA"/>
</dbReference>
<dbReference type="CDD" id="cd00248">
    <property type="entry name" value="Mth938-like"/>
    <property type="match status" value="1"/>
</dbReference>
<dbReference type="InterPro" id="IPR007523">
    <property type="entry name" value="NDUFAF3/AAMDC"/>
</dbReference>
<dbReference type="RefSeq" id="WP_167193190.1">
    <property type="nucleotide sequence ID" value="NZ_JAAORB010000003.1"/>
</dbReference>
<evidence type="ECO:0000313" key="2">
    <source>
        <dbReference type="Proteomes" id="UP000639775"/>
    </source>
</evidence>
<dbReference type="PANTHER" id="PTHR21192">
    <property type="entry name" value="NUCLEAR PROTEIN E3-3"/>
    <property type="match status" value="1"/>
</dbReference>
<dbReference type="Proteomes" id="UP000639775">
    <property type="component" value="Unassembled WGS sequence"/>
</dbReference>
<dbReference type="InterPro" id="IPR036748">
    <property type="entry name" value="MTH938-like_sf"/>
</dbReference>
<name>A0A967EJZ2_9RHOB</name>
<dbReference type="Pfam" id="PF04430">
    <property type="entry name" value="DUF498"/>
    <property type="match status" value="1"/>
</dbReference>
<dbReference type="SUPFAM" id="SSF64076">
    <property type="entry name" value="MTH938-like"/>
    <property type="match status" value="1"/>
</dbReference>
<comment type="caution">
    <text evidence="1">The sequence shown here is derived from an EMBL/GenBank/DDBJ whole genome shotgun (WGS) entry which is preliminary data.</text>
</comment>
<proteinExistence type="predicted"/>
<protein>
    <recommendedName>
        <fullName evidence="3">Mth938-like domain-containing protein</fullName>
    </recommendedName>
</protein>
<dbReference type="AlphaFoldDB" id="A0A967EJZ2"/>
<accession>A0A967EJZ2</accession>
<reference evidence="1" key="1">
    <citation type="submission" date="2020-03" db="EMBL/GenBank/DDBJ databases">
        <title>Roseovarius gahaiensis sp. nov., isolated from Gahai Saline Lake, China.</title>
        <authorList>
            <person name="Sun X."/>
        </authorList>
    </citation>
    <scope>NUCLEOTIDE SEQUENCE</scope>
    <source>
        <strain evidence="1">GH877</strain>
    </source>
</reference>
<organism evidence="1 2">
    <name type="scientific">Roseovarius gahaiensis</name>
    <dbReference type="NCBI Taxonomy" id="2716691"/>
    <lineage>
        <taxon>Bacteria</taxon>
        <taxon>Pseudomonadati</taxon>
        <taxon>Pseudomonadota</taxon>
        <taxon>Alphaproteobacteria</taxon>
        <taxon>Rhodobacterales</taxon>
        <taxon>Roseobacteraceae</taxon>
        <taxon>Roseovarius</taxon>
    </lineage>
</organism>